<dbReference type="SUPFAM" id="SSF52540">
    <property type="entry name" value="P-loop containing nucleoside triphosphate hydrolases"/>
    <property type="match status" value="1"/>
</dbReference>
<dbReference type="OrthoDB" id="9785312at2"/>
<dbReference type="GO" id="GO:0005524">
    <property type="term" value="F:ATP binding"/>
    <property type="evidence" value="ECO:0007669"/>
    <property type="project" value="UniProtKB-KW"/>
</dbReference>
<keyword evidence="6" id="KW-1185">Reference proteome</keyword>
<dbReference type="Pfam" id="PF00536">
    <property type="entry name" value="SAM_1"/>
    <property type="match status" value="1"/>
</dbReference>
<dbReference type="InterPro" id="IPR001660">
    <property type="entry name" value="SAM"/>
</dbReference>
<evidence type="ECO:0000259" key="3">
    <source>
        <dbReference type="PROSITE" id="PS50105"/>
    </source>
</evidence>
<dbReference type="GO" id="GO:0035556">
    <property type="term" value="P:intracellular signal transduction"/>
    <property type="evidence" value="ECO:0007669"/>
    <property type="project" value="InterPro"/>
</dbReference>
<evidence type="ECO:0000313" key="6">
    <source>
        <dbReference type="Proteomes" id="UP000231194"/>
    </source>
</evidence>
<dbReference type="Gene3D" id="1.25.40.10">
    <property type="entry name" value="Tetratricopeptide repeat domain"/>
    <property type="match status" value="1"/>
</dbReference>
<dbReference type="GO" id="GO:0005737">
    <property type="term" value="C:cytoplasm"/>
    <property type="evidence" value="ECO:0007669"/>
    <property type="project" value="TreeGrafter"/>
</dbReference>
<dbReference type="SUPFAM" id="SSF55073">
    <property type="entry name" value="Nucleotide cyclase"/>
    <property type="match status" value="1"/>
</dbReference>
<dbReference type="SMART" id="SM00044">
    <property type="entry name" value="CYCc"/>
    <property type="match status" value="1"/>
</dbReference>
<dbReference type="GO" id="GO:0009190">
    <property type="term" value="P:cyclic nucleotide biosynthetic process"/>
    <property type="evidence" value="ECO:0007669"/>
    <property type="project" value="InterPro"/>
</dbReference>
<dbReference type="Gene3D" id="3.30.70.1230">
    <property type="entry name" value="Nucleotide cyclase"/>
    <property type="match status" value="1"/>
</dbReference>
<name>A0A2M8R0J9_9BRAD</name>
<feature type="domain" description="SAM" evidence="3">
    <location>
        <begin position="1"/>
        <end position="61"/>
    </location>
</feature>
<protein>
    <submittedName>
        <fullName evidence="5">Adenylate/guanylate cyclase domain-containing protein</fullName>
    </submittedName>
</protein>
<dbReference type="PANTHER" id="PTHR16305:SF28">
    <property type="entry name" value="GUANYLATE CYCLASE DOMAIN-CONTAINING PROTEIN"/>
    <property type="match status" value="1"/>
</dbReference>
<dbReference type="Pfam" id="PF00211">
    <property type="entry name" value="Guanylate_cyc"/>
    <property type="match status" value="1"/>
</dbReference>
<dbReference type="SMART" id="SM00454">
    <property type="entry name" value="SAM"/>
    <property type="match status" value="1"/>
</dbReference>
<keyword evidence="2" id="KW-0067">ATP-binding</keyword>
<organism evidence="5 6">
    <name type="scientific">Bradyrhizobium forestalis</name>
    <dbReference type="NCBI Taxonomy" id="1419263"/>
    <lineage>
        <taxon>Bacteria</taxon>
        <taxon>Pseudomonadati</taxon>
        <taxon>Pseudomonadota</taxon>
        <taxon>Alphaproteobacteria</taxon>
        <taxon>Hyphomicrobiales</taxon>
        <taxon>Nitrobacteraceae</taxon>
        <taxon>Bradyrhizobium</taxon>
    </lineage>
</organism>
<dbReference type="CDD" id="cd09487">
    <property type="entry name" value="SAM_superfamily"/>
    <property type="match status" value="1"/>
</dbReference>
<dbReference type="Gene3D" id="3.40.50.300">
    <property type="entry name" value="P-loop containing nucleotide triphosphate hydrolases"/>
    <property type="match status" value="1"/>
</dbReference>
<dbReference type="SUPFAM" id="SSF47769">
    <property type="entry name" value="SAM/Pointed domain"/>
    <property type="match status" value="1"/>
</dbReference>
<dbReference type="InterPro" id="IPR041664">
    <property type="entry name" value="AAA_16"/>
</dbReference>
<keyword evidence="1" id="KW-0547">Nucleotide-binding</keyword>
<evidence type="ECO:0000313" key="5">
    <source>
        <dbReference type="EMBL" id="PJG51358.1"/>
    </source>
</evidence>
<dbReference type="PROSITE" id="PS50105">
    <property type="entry name" value="SAM_DOMAIN"/>
    <property type="match status" value="1"/>
</dbReference>
<reference evidence="5 6" key="1">
    <citation type="submission" date="2017-11" db="EMBL/GenBank/DDBJ databases">
        <title>Bradyrhizobium forestalis sp. nov., an efficient nitrogen-fixing bacterium isolated from nodules of forest legume species in the Amazon.</title>
        <authorList>
            <person name="Costa E.M."/>
            <person name="Guimaraes A."/>
            <person name="Carvalho T.S."/>
            <person name="Rodrigues T.L."/>
            <person name="Ribeiro P.R.A."/>
            <person name="Lebbe L."/>
            <person name="Willems A."/>
            <person name="Moreira F.M.S."/>
        </authorList>
    </citation>
    <scope>NUCLEOTIDE SEQUENCE [LARGE SCALE GENOMIC DNA]</scope>
    <source>
        <strain evidence="5 6">INPA54B</strain>
    </source>
</reference>
<dbReference type="Pfam" id="PF13191">
    <property type="entry name" value="AAA_16"/>
    <property type="match status" value="1"/>
</dbReference>
<dbReference type="GO" id="GO:0004016">
    <property type="term" value="F:adenylate cyclase activity"/>
    <property type="evidence" value="ECO:0007669"/>
    <property type="project" value="TreeGrafter"/>
</dbReference>
<dbReference type="SUPFAM" id="SSF48452">
    <property type="entry name" value="TPR-like"/>
    <property type="match status" value="1"/>
</dbReference>
<comment type="caution">
    <text evidence="5">The sequence shown here is derived from an EMBL/GenBank/DDBJ whole genome shotgun (WGS) entry which is preliminary data.</text>
</comment>
<sequence length="1114" mass="123995">MRGVAEWLESIGLSEYARRFAENGIDLSVVRDLTEQDLKELGVLLGHRRKLVRAIAELDDEVGPPAKAELYLSRPDEGERRYLTVMFCDLVGSTALAARLDPEDMRALIGAYHSCITEVIGRYQGKIARYMGDGVLVYFGYPKAHEDDAELAVRAALAIVDAVASIRNVAAALEVRVGIATGTVVVTELLIGSVPAEQAVVGETPNLAARLQTMAEPGSVLICARTRRLAGGEFEYCEPDPVALKGWAEPVRAYQVLRTSGVESRFEAMHTTKLPPLFGRDEEMELLLRRWRQAVQEEGRVVTLTGEPGIGKSHIASALNERLQGESHATLRYFCSEHHTHSALFPFISQLERAAGFKHSDSPREKLSKLDALLVQSTRNPEHFAVLAHLLVLPADDRHRLQDLTPQKRKEKTFAALLAQLDGLAARQPVLLIFEDVHWIDPTSLELLAATVEHVPQLRALVLITARAEFTPPWPSYPHTTIIPLTRLSRRNGTALVLRVTGGKTLPKEVMEHILAHTDGVPLFVEELTKMVLEGGLLRERDGEYFLEGPLPSFAIPTTLQASLMARLDRLSPVRDVAQIGAVAGREFHYELVSAVAGLPKQRLDDALDQLVRSELMFCRGENPHAVYTFKHALVRDAAYAGLLKSRRVHLHAAIAKALEQKFPEAVRTQPEIIAYHYTQAKNHERALHYWYEAGRQSAARSAHNEAARHLKQGLDQIPQIDDPMLRNKLELLLQIALGNALRATKGWSTDSVKHAYTRALQLCKESGLDEHVLPAIFGLWTWNFVHASLGEAQALAEHLLDSAERADNSVFRVLAHEAAGFTLFAQGKFADAHAELERSLGLCEDSKAAEYLDLSAQDPRVHVRVYDGMTLCLLGHPDRALRMCTEARRYADASQHPFSEAIARTISLRVHQLRGDVTALAAEANLAVAFCEEHQFAHYLAMALILRGWASAYQGNFEKGLAEIQGGLEQERATGALLFESYALGLLADACIEHEHYAKALDFLKQAKLRLNEANSERFYEAEIYRLFGESYLRSNQDLDQAECYFSKGLDVAREQKAKSLELRLCLSMCDLSELRHNADKCRLQLGEIYGSFSEGFETPDLVRAKARLESAR</sequence>
<dbReference type="PROSITE" id="PS50125">
    <property type="entry name" value="GUANYLATE_CYCLASE_2"/>
    <property type="match status" value="1"/>
</dbReference>
<evidence type="ECO:0000256" key="2">
    <source>
        <dbReference type="ARBA" id="ARBA00022840"/>
    </source>
</evidence>
<feature type="domain" description="Guanylate cyclase" evidence="4">
    <location>
        <begin position="84"/>
        <end position="212"/>
    </location>
</feature>
<evidence type="ECO:0000256" key="1">
    <source>
        <dbReference type="ARBA" id="ARBA00022741"/>
    </source>
</evidence>
<evidence type="ECO:0000259" key="4">
    <source>
        <dbReference type="PROSITE" id="PS50125"/>
    </source>
</evidence>
<dbReference type="CDD" id="cd07302">
    <property type="entry name" value="CHD"/>
    <property type="match status" value="1"/>
</dbReference>
<dbReference type="InterPro" id="IPR001054">
    <property type="entry name" value="A/G_cyclase"/>
</dbReference>
<dbReference type="InterPro" id="IPR029787">
    <property type="entry name" value="Nucleotide_cyclase"/>
</dbReference>
<dbReference type="InterPro" id="IPR027417">
    <property type="entry name" value="P-loop_NTPase"/>
</dbReference>
<dbReference type="Gene3D" id="1.10.150.50">
    <property type="entry name" value="Transcription Factor, Ets-1"/>
    <property type="match status" value="1"/>
</dbReference>
<dbReference type="Proteomes" id="UP000231194">
    <property type="component" value="Unassembled WGS sequence"/>
</dbReference>
<dbReference type="RefSeq" id="WP_100235622.1">
    <property type="nucleotide sequence ID" value="NZ_PGVG01000038.1"/>
</dbReference>
<dbReference type="EMBL" id="PGVG01000038">
    <property type="protein sequence ID" value="PJG51358.1"/>
    <property type="molecule type" value="Genomic_DNA"/>
</dbReference>
<dbReference type="AlphaFoldDB" id="A0A2M8R0J9"/>
<dbReference type="InterPro" id="IPR011990">
    <property type="entry name" value="TPR-like_helical_dom_sf"/>
</dbReference>
<proteinExistence type="predicted"/>
<dbReference type="PANTHER" id="PTHR16305">
    <property type="entry name" value="TESTICULAR SOLUBLE ADENYLYL CYCLASE"/>
    <property type="match status" value="1"/>
</dbReference>
<accession>A0A2M8R0J9</accession>
<dbReference type="InterPro" id="IPR013761">
    <property type="entry name" value="SAM/pointed_sf"/>
</dbReference>
<gene>
    <name evidence="5" type="ORF">CVM73_31365</name>
</gene>